<evidence type="ECO:0000313" key="3">
    <source>
        <dbReference type="Proteomes" id="UP001589774"/>
    </source>
</evidence>
<evidence type="ECO:0008006" key="4">
    <source>
        <dbReference type="Google" id="ProtNLM"/>
    </source>
</evidence>
<reference evidence="2 3" key="1">
    <citation type="submission" date="2024-09" db="EMBL/GenBank/DDBJ databases">
        <authorList>
            <person name="Sun Q."/>
            <person name="Mori K."/>
        </authorList>
    </citation>
    <scope>NUCLEOTIDE SEQUENCE [LARGE SCALE GENOMIC DNA]</scope>
    <source>
        <strain evidence="2 3">CCM 7765</strain>
    </source>
</reference>
<dbReference type="InterPro" id="IPR036514">
    <property type="entry name" value="SGNH_hydro_sf"/>
</dbReference>
<dbReference type="Proteomes" id="UP001589774">
    <property type="component" value="Unassembled WGS sequence"/>
</dbReference>
<keyword evidence="3" id="KW-1185">Reference proteome</keyword>
<organism evidence="2 3">
    <name type="scientific">Olivibacter oleidegradans</name>
    <dbReference type="NCBI Taxonomy" id="760123"/>
    <lineage>
        <taxon>Bacteria</taxon>
        <taxon>Pseudomonadati</taxon>
        <taxon>Bacteroidota</taxon>
        <taxon>Sphingobacteriia</taxon>
        <taxon>Sphingobacteriales</taxon>
        <taxon>Sphingobacteriaceae</taxon>
        <taxon>Olivibacter</taxon>
    </lineage>
</organism>
<accession>A0ABV6HJS3</accession>
<dbReference type="RefSeq" id="WP_130857807.1">
    <property type="nucleotide sequence ID" value="NZ_JBHLWO010000002.1"/>
</dbReference>
<evidence type="ECO:0000256" key="1">
    <source>
        <dbReference type="SAM" id="MobiDB-lite"/>
    </source>
</evidence>
<dbReference type="EMBL" id="JBHLWO010000002">
    <property type="protein sequence ID" value="MFC0319149.1"/>
    <property type="molecule type" value="Genomic_DNA"/>
</dbReference>
<gene>
    <name evidence="2" type="ORF">ACFFI0_12565</name>
</gene>
<protein>
    <recommendedName>
        <fullName evidence="4">Lysophospholipase L1-like esterase</fullName>
    </recommendedName>
</protein>
<feature type="region of interest" description="Disordered" evidence="1">
    <location>
        <begin position="56"/>
        <end position="78"/>
    </location>
</feature>
<dbReference type="Gene3D" id="2.60.120.1360">
    <property type="match status" value="1"/>
</dbReference>
<sequence length="488" mass="54452">MNANKRVFQFIFFSLLLYLVFSYINIAYRKKWEPFDRINLISDVIVKPRENDALHQNRYTSGSKKVKQNNDEKKNDSLTMHSNASIDEAFMTASDSSKEKVIVSAEALPLNLNQSDIISFNIDSESVALSRFIKKLIALKNGKKTKVRIAYLGDSMIEGDLLSQTLRSLLQQAYGGSGVGFVPIASQVAQFRRTAIASSSANWRDFNFKNTKKQDLFISGHVFFSSGNDWVKIKDNTSKDTSIVLGKYLLHGPATDSASVVVNKKTMMLERTSLFNRTLVAHNKDKSIVVSSADRKLPLFGLSFESDQGVIVDNFSFRGISGLELGKINADLLKEINEQNPYDLIIFQYGVNVLYKPDDTNFTWYKRAAIPVVKKMKACFSKADVLIVGTGDRAFRYPEGYQSAVGIEALIKEQAALAKQTDCAFFSLYAAMGGKNSMVNWATQNPSLANKDYVHPNALGAKLLAKHLFEAINKQVKKSENTNLNGTD</sequence>
<comment type="caution">
    <text evidence="2">The sequence shown here is derived from an EMBL/GenBank/DDBJ whole genome shotgun (WGS) entry which is preliminary data.</text>
</comment>
<proteinExistence type="predicted"/>
<dbReference type="SUPFAM" id="SSF52266">
    <property type="entry name" value="SGNH hydrolase"/>
    <property type="match status" value="1"/>
</dbReference>
<dbReference type="Gene3D" id="3.40.50.1110">
    <property type="entry name" value="SGNH hydrolase"/>
    <property type="match status" value="1"/>
</dbReference>
<name>A0ABV6HJS3_9SPHI</name>
<evidence type="ECO:0000313" key="2">
    <source>
        <dbReference type="EMBL" id="MFC0319149.1"/>
    </source>
</evidence>